<evidence type="ECO:0000256" key="1">
    <source>
        <dbReference type="SAM" id="Phobius"/>
    </source>
</evidence>
<keyword evidence="4" id="KW-1185">Reference proteome</keyword>
<dbReference type="InterPro" id="IPR007168">
    <property type="entry name" value="Phageshock_PspC_N"/>
</dbReference>
<dbReference type="OrthoDB" id="6271554at2"/>
<proteinExistence type="predicted"/>
<protein>
    <submittedName>
        <fullName evidence="3">PspC domain-containing protein</fullName>
    </submittedName>
</protein>
<sequence length="65" mass="7022">MSSLMERLDSSRGLVCGVCSKIATQFGWSIAVSRIVAAIVLVVNPSVTLLVYMVIAVLMTQRSSY</sequence>
<gene>
    <name evidence="3" type="ORF">EXU30_06690</name>
</gene>
<keyword evidence="1" id="KW-0472">Membrane</keyword>
<reference evidence="3 4" key="1">
    <citation type="submission" date="2019-02" db="EMBL/GenBank/DDBJ databases">
        <title>Shewanella sp. D4-2 isolated from Dokdo Island.</title>
        <authorList>
            <person name="Baek K."/>
        </authorList>
    </citation>
    <scope>NUCLEOTIDE SEQUENCE [LARGE SCALE GENOMIC DNA]</scope>
    <source>
        <strain evidence="3 4">D4-2</strain>
    </source>
</reference>
<evidence type="ECO:0000313" key="4">
    <source>
        <dbReference type="Proteomes" id="UP000291106"/>
    </source>
</evidence>
<dbReference type="AlphaFoldDB" id="A0A411PG01"/>
<name>A0A411PG01_9GAMM</name>
<evidence type="ECO:0000259" key="2">
    <source>
        <dbReference type="Pfam" id="PF04024"/>
    </source>
</evidence>
<accession>A0A411PG01</accession>
<dbReference type="Proteomes" id="UP000291106">
    <property type="component" value="Chromosome"/>
</dbReference>
<organism evidence="3 4">
    <name type="scientific">Shewanella maritima</name>
    <dbReference type="NCBI Taxonomy" id="2520507"/>
    <lineage>
        <taxon>Bacteria</taxon>
        <taxon>Pseudomonadati</taxon>
        <taxon>Pseudomonadota</taxon>
        <taxon>Gammaproteobacteria</taxon>
        <taxon>Alteromonadales</taxon>
        <taxon>Shewanellaceae</taxon>
        <taxon>Shewanella</taxon>
    </lineage>
</organism>
<evidence type="ECO:0000313" key="3">
    <source>
        <dbReference type="EMBL" id="QBF82418.1"/>
    </source>
</evidence>
<feature type="transmembrane region" description="Helical" evidence="1">
    <location>
        <begin position="35"/>
        <end position="59"/>
    </location>
</feature>
<dbReference type="KEGG" id="smai:EXU30_06690"/>
<dbReference type="EMBL" id="CP036200">
    <property type="protein sequence ID" value="QBF82418.1"/>
    <property type="molecule type" value="Genomic_DNA"/>
</dbReference>
<dbReference type="Pfam" id="PF04024">
    <property type="entry name" value="PspC"/>
    <property type="match status" value="1"/>
</dbReference>
<dbReference type="RefSeq" id="WP_130598526.1">
    <property type="nucleotide sequence ID" value="NZ_CP036200.1"/>
</dbReference>
<feature type="domain" description="Phage shock protein PspC N-terminal" evidence="2">
    <location>
        <begin position="9"/>
        <end position="61"/>
    </location>
</feature>
<keyword evidence="1" id="KW-0812">Transmembrane</keyword>
<keyword evidence="1" id="KW-1133">Transmembrane helix</keyword>